<dbReference type="Proteomes" id="UP001055879">
    <property type="component" value="Linkage Group LG04"/>
</dbReference>
<gene>
    <name evidence="1" type="ORF">L6452_14294</name>
</gene>
<evidence type="ECO:0000313" key="2">
    <source>
        <dbReference type="Proteomes" id="UP001055879"/>
    </source>
</evidence>
<sequence length="93" mass="10115">MDAGEDQLKRKICSSAKCRFSSIIKEKGGLMGSLLLVMMGVWGLCHVRAMPWLYLPAEPLVIFLIIFAKVPVGGLDSSNTSVSSEVKSSAAWR</sequence>
<keyword evidence="2" id="KW-1185">Reference proteome</keyword>
<reference evidence="2" key="1">
    <citation type="journal article" date="2022" name="Mol. Ecol. Resour.">
        <title>The genomes of chicory, endive, great burdock and yacon provide insights into Asteraceae palaeo-polyploidization history and plant inulin production.</title>
        <authorList>
            <person name="Fan W."/>
            <person name="Wang S."/>
            <person name="Wang H."/>
            <person name="Wang A."/>
            <person name="Jiang F."/>
            <person name="Liu H."/>
            <person name="Zhao H."/>
            <person name="Xu D."/>
            <person name="Zhang Y."/>
        </authorList>
    </citation>
    <scope>NUCLEOTIDE SEQUENCE [LARGE SCALE GENOMIC DNA]</scope>
    <source>
        <strain evidence="2">cv. Niubang</strain>
    </source>
</reference>
<comment type="caution">
    <text evidence="1">The sequence shown here is derived from an EMBL/GenBank/DDBJ whole genome shotgun (WGS) entry which is preliminary data.</text>
</comment>
<proteinExistence type="predicted"/>
<organism evidence="1 2">
    <name type="scientific">Arctium lappa</name>
    <name type="common">Greater burdock</name>
    <name type="synonym">Lappa major</name>
    <dbReference type="NCBI Taxonomy" id="4217"/>
    <lineage>
        <taxon>Eukaryota</taxon>
        <taxon>Viridiplantae</taxon>
        <taxon>Streptophyta</taxon>
        <taxon>Embryophyta</taxon>
        <taxon>Tracheophyta</taxon>
        <taxon>Spermatophyta</taxon>
        <taxon>Magnoliopsida</taxon>
        <taxon>eudicotyledons</taxon>
        <taxon>Gunneridae</taxon>
        <taxon>Pentapetalae</taxon>
        <taxon>asterids</taxon>
        <taxon>campanulids</taxon>
        <taxon>Asterales</taxon>
        <taxon>Asteraceae</taxon>
        <taxon>Carduoideae</taxon>
        <taxon>Cardueae</taxon>
        <taxon>Arctiinae</taxon>
        <taxon>Arctium</taxon>
    </lineage>
</organism>
<name>A0ACB9CKK7_ARCLA</name>
<accession>A0ACB9CKK7</accession>
<dbReference type="EMBL" id="CM042050">
    <property type="protein sequence ID" value="KAI3734815.1"/>
    <property type="molecule type" value="Genomic_DNA"/>
</dbReference>
<reference evidence="1 2" key="2">
    <citation type="journal article" date="2022" name="Mol. Ecol. Resour.">
        <title>The genomes of chicory, endive, great burdock and yacon provide insights into Asteraceae paleo-polyploidization history and plant inulin production.</title>
        <authorList>
            <person name="Fan W."/>
            <person name="Wang S."/>
            <person name="Wang H."/>
            <person name="Wang A."/>
            <person name="Jiang F."/>
            <person name="Liu H."/>
            <person name="Zhao H."/>
            <person name="Xu D."/>
            <person name="Zhang Y."/>
        </authorList>
    </citation>
    <scope>NUCLEOTIDE SEQUENCE [LARGE SCALE GENOMIC DNA]</scope>
    <source>
        <strain evidence="2">cv. Niubang</strain>
    </source>
</reference>
<protein>
    <submittedName>
        <fullName evidence="1">Uncharacterized protein</fullName>
    </submittedName>
</protein>
<evidence type="ECO:0000313" key="1">
    <source>
        <dbReference type="EMBL" id="KAI3734815.1"/>
    </source>
</evidence>